<evidence type="ECO:0000313" key="2">
    <source>
        <dbReference type="Proteomes" id="UP000078272"/>
    </source>
</evidence>
<dbReference type="STRING" id="401562.NS365_17350"/>
<dbReference type="Proteomes" id="UP000078272">
    <property type="component" value="Unassembled WGS sequence"/>
</dbReference>
<name>A0A175RD78_9HYPH</name>
<gene>
    <name evidence="1" type="ORF">NS226_00665</name>
</gene>
<proteinExistence type="predicted"/>
<dbReference type="AlphaFoldDB" id="A0A175RD78"/>
<evidence type="ECO:0000313" key="1">
    <source>
        <dbReference type="EMBL" id="KTQ98562.1"/>
    </source>
</evidence>
<dbReference type="OrthoDB" id="7907072at2"/>
<sequence length="75" mass="8461">MSTESLKYAKFDHDDGKSYASPMDVIHDDGLPHGQKKSILEEWKRRVAAHNRADGIQTMDHELDRAIERLAGLGT</sequence>
<accession>A0A175RD78</accession>
<dbReference type="PATRIC" id="fig|401562.3.peg.1366"/>
<comment type="caution">
    <text evidence="1">The sequence shown here is derived from an EMBL/GenBank/DDBJ whole genome shotgun (WGS) entry which is preliminary data.</text>
</comment>
<organism evidence="1 2">
    <name type="scientific">Aureimonas ureilytica</name>
    <dbReference type="NCBI Taxonomy" id="401562"/>
    <lineage>
        <taxon>Bacteria</taxon>
        <taxon>Pseudomonadati</taxon>
        <taxon>Pseudomonadota</taxon>
        <taxon>Alphaproteobacteria</taxon>
        <taxon>Hyphomicrobiales</taxon>
        <taxon>Aurantimonadaceae</taxon>
        <taxon>Aureimonas</taxon>
    </lineage>
</organism>
<reference evidence="1 2" key="1">
    <citation type="journal article" date="2016" name="Front. Microbiol.">
        <title>Genomic Resource of Rice Seed Associated Bacteria.</title>
        <authorList>
            <person name="Midha S."/>
            <person name="Bansal K."/>
            <person name="Sharma S."/>
            <person name="Kumar N."/>
            <person name="Patil P.P."/>
            <person name="Chaudhry V."/>
            <person name="Patil P.B."/>
        </authorList>
    </citation>
    <scope>NUCLEOTIDE SEQUENCE [LARGE SCALE GENOMIC DNA]</scope>
    <source>
        <strain evidence="1 2">NS226</strain>
    </source>
</reference>
<dbReference type="RefSeq" id="WP_058633345.1">
    <property type="nucleotide sequence ID" value="NZ_LDPZ01000002.1"/>
</dbReference>
<dbReference type="EMBL" id="LDPZ01000002">
    <property type="protein sequence ID" value="KTQ98562.1"/>
    <property type="molecule type" value="Genomic_DNA"/>
</dbReference>
<protein>
    <submittedName>
        <fullName evidence="1">Uncharacterized protein</fullName>
    </submittedName>
</protein>